<dbReference type="InterPro" id="IPR002830">
    <property type="entry name" value="UbiD"/>
</dbReference>
<dbReference type="PANTHER" id="PTHR30108">
    <property type="entry name" value="3-OCTAPRENYL-4-HYDROXYBENZOATE CARBOXY-LYASE-RELATED"/>
    <property type="match status" value="1"/>
</dbReference>
<evidence type="ECO:0000313" key="2">
    <source>
        <dbReference type="EMBL" id="SVB78969.1"/>
    </source>
</evidence>
<dbReference type="GO" id="GO:0016831">
    <property type="term" value="F:carboxy-lyase activity"/>
    <property type="evidence" value="ECO:0007669"/>
    <property type="project" value="InterPro"/>
</dbReference>
<proteinExistence type="predicted"/>
<dbReference type="EMBL" id="UINC01057617">
    <property type="protein sequence ID" value="SVB78969.1"/>
    <property type="molecule type" value="Genomic_DNA"/>
</dbReference>
<organism evidence="2">
    <name type="scientific">marine metagenome</name>
    <dbReference type="NCBI Taxonomy" id="408172"/>
    <lineage>
        <taxon>unclassified sequences</taxon>
        <taxon>metagenomes</taxon>
        <taxon>ecological metagenomes</taxon>
    </lineage>
</organism>
<dbReference type="Pfam" id="PF20696">
    <property type="entry name" value="UbiD_C"/>
    <property type="match status" value="1"/>
</dbReference>
<evidence type="ECO:0000259" key="1">
    <source>
        <dbReference type="Pfam" id="PF20696"/>
    </source>
</evidence>
<name>A0A382GVH9_9ZZZZ</name>
<dbReference type="GO" id="GO:0005737">
    <property type="term" value="C:cytoplasm"/>
    <property type="evidence" value="ECO:0007669"/>
    <property type="project" value="TreeGrafter"/>
</dbReference>
<reference evidence="2" key="1">
    <citation type="submission" date="2018-05" db="EMBL/GenBank/DDBJ databases">
        <authorList>
            <person name="Lanie J.A."/>
            <person name="Ng W.-L."/>
            <person name="Kazmierczak K.M."/>
            <person name="Andrzejewski T.M."/>
            <person name="Davidsen T.M."/>
            <person name="Wayne K.J."/>
            <person name="Tettelin H."/>
            <person name="Glass J.I."/>
            <person name="Rusch D."/>
            <person name="Podicherti R."/>
            <person name="Tsui H.-C.T."/>
            <person name="Winkler M.E."/>
        </authorList>
    </citation>
    <scope>NUCLEOTIDE SEQUENCE</scope>
</reference>
<feature type="domain" description="3-octaprenyl-4-hydroxybenzoate carboxy-lyase-like C-terminal" evidence="1">
    <location>
        <begin position="18"/>
        <end position="129"/>
    </location>
</feature>
<accession>A0A382GVH9</accession>
<dbReference type="SUPFAM" id="SSF143968">
    <property type="entry name" value="UbiD C-terminal domain-like"/>
    <property type="match status" value="1"/>
</dbReference>
<dbReference type="Gene3D" id="3.40.1670.10">
    <property type="entry name" value="UbiD C-terminal domain-like"/>
    <property type="match status" value="1"/>
</dbReference>
<feature type="non-terminal residue" evidence="2">
    <location>
        <position position="1"/>
    </location>
</feature>
<sequence length="174" mass="19063">NSFTGITLDMPKGPQTAAEFHRYKQLIPNLTGFYTPKGTIGVVFVRIKKRFPGEGMAAGQYVSANPGQNKIVIVVDDDVDIFNPVKVLHAIGARWQPGSSTLVVPQTQMFVPDPSKPQTFLSSKIIIDATRQLPAEGGPEKFAPVSRQLLTESYPDLFGQTDTKWADIFAKWGG</sequence>
<dbReference type="AlphaFoldDB" id="A0A382GVH9"/>
<dbReference type="InterPro" id="IPR049381">
    <property type="entry name" value="UbiD-like_C"/>
</dbReference>
<dbReference type="PANTHER" id="PTHR30108:SF17">
    <property type="entry name" value="FERULIC ACID DECARBOXYLASE 1"/>
    <property type="match status" value="1"/>
</dbReference>
<gene>
    <name evidence="2" type="ORF">METZ01_LOCUS231823</name>
</gene>
<protein>
    <recommendedName>
        <fullName evidence="1">3-octaprenyl-4-hydroxybenzoate carboxy-lyase-like C-terminal domain-containing protein</fullName>
    </recommendedName>
</protein>